<evidence type="ECO:0000313" key="5">
    <source>
        <dbReference type="EMBL" id="CDG21825.1"/>
    </source>
</evidence>
<sequence length="232" mass="26208">MTDGNVSKTERIIIQLGEQIVSGKYQPGAPLSTEAELCDEFETSRNIIREVFRALVAKGLIEMKRYRGAFVAVRSQWNYLDSDVLKWVLASDHDTSLIASMSEVRQLIEPTIARWAAERATSGDLVQIERALNDMRVNHQDKEAFSEADIRYHEAVLGAVHNPLLQQLSVAISSLQRVVFERTYRGDNDNMPQTLLQHQVLFEAIRRQDSEGAEHAALDMIASATKRLKDIT</sequence>
<protein>
    <submittedName>
        <fullName evidence="5">Galactonate operon transcriptional repressor</fullName>
    </submittedName>
</protein>
<dbReference type="InterPro" id="IPR008920">
    <property type="entry name" value="TF_FadR/GntR_C"/>
</dbReference>
<dbReference type="PANTHER" id="PTHR43537">
    <property type="entry name" value="TRANSCRIPTIONAL REGULATOR, GNTR FAMILY"/>
    <property type="match status" value="1"/>
</dbReference>
<dbReference type="AlphaFoldDB" id="A0A068R6T7"/>
<dbReference type="Pfam" id="PF07729">
    <property type="entry name" value="FCD"/>
    <property type="match status" value="1"/>
</dbReference>
<dbReference type="HOGENOM" id="CLU_017584_9_4_6"/>
<dbReference type="InterPro" id="IPR036390">
    <property type="entry name" value="WH_DNA-bd_sf"/>
</dbReference>
<evidence type="ECO:0000259" key="4">
    <source>
        <dbReference type="PROSITE" id="PS50949"/>
    </source>
</evidence>
<evidence type="ECO:0000256" key="2">
    <source>
        <dbReference type="ARBA" id="ARBA00023125"/>
    </source>
</evidence>
<name>A0A068R6T7_9GAMM</name>
<dbReference type="InterPro" id="IPR011711">
    <property type="entry name" value="GntR_C"/>
</dbReference>
<keyword evidence="2" id="KW-0238">DNA-binding</keyword>
<dbReference type="CDD" id="cd07377">
    <property type="entry name" value="WHTH_GntR"/>
    <property type="match status" value="1"/>
</dbReference>
<dbReference type="PROSITE" id="PS50949">
    <property type="entry name" value="HTH_GNTR"/>
    <property type="match status" value="1"/>
</dbReference>
<keyword evidence="1" id="KW-0805">Transcription regulation</keyword>
<dbReference type="KEGG" id="xpo:XPG1_2170"/>
<dbReference type="Pfam" id="PF00392">
    <property type="entry name" value="GntR"/>
    <property type="match status" value="1"/>
</dbReference>
<dbReference type="SUPFAM" id="SSF46785">
    <property type="entry name" value="Winged helix' DNA-binding domain"/>
    <property type="match status" value="1"/>
</dbReference>
<keyword evidence="3" id="KW-0804">Transcription</keyword>
<dbReference type="Gene3D" id="1.10.10.10">
    <property type="entry name" value="Winged helix-like DNA-binding domain superfamily/Winged helix DNA-binding domain"/>
    <property type="match status" value="1"/>
</dbReference>
<evidence type="ECO:0000313" key="6">
    <source>
        <dbReference type="Proteomes" id="UP000032735"/>
    </source>
</evidence>
<dbReference type="InterPro" id="IPR036388">
    <property type="entry name" value="WH-like_DNA-bd_sf"/>
</dbReference>
<dbReference type="Proteomes" id="UP000032735">
    <property type="component" value="Chromosome"/>
</dbReference>
<dbReference type="GO" id="GO:0003700">
    <property type="term" value="F:DNA-binding transcription factor activity"/>
    <property type="evidence" value="ECO:0007669"/>
    <property type="project" value="InterPro"/>
</dbReference>
<reference evidence="5 6" key="1">
    <citation type="submission" date="2013-07" db="EMBL/GenBank/DDBJ databases">
        <authorList>
            <person name="Genoscope - CEA"/>
        </authorList>
    </citation>
    <scope>NUCLEOTIDE SEQUENCE [LARGE SCALE GENOMIC DNA]</scope>
    <source>
        <strain evidence="5 6">G6</strain>
    </source>
</reference>
<dbReference type="Gene3D" id="1.20.120.530">
    <property type="entry name" value="GntR ligand-binding domain-like"/>
    <property type="match status" value="1"/>
</dbReference>
<dbReference type="RefSeq" id="WP_045958897.1">
    <property type="nucleotide sequence ID" value="NZ_FO704551.1"/>
</dbReference>
<gene>
    <name evidence="5" type="primary">dgoR</name>
    <name evidence="5" type="ORF">XPG1_2170</name>
</gene>
<accession>A0A068R6T7</accession>
<feature type="domain" description="HTH gntR-type" evidence="4">
    <location>
        <begin position="6"/>
        <end position="74"/>
    </location>
</feature>
<evidence type="ECO:0000256" key="3">
    <source>
        <dbReference type="ARBA" id="ARBA00023163"/>
    </source>
</evidence>
<dbReference type="GO" id="GO:0003677">
    <property type="term" value="F:DNA binding"/>
    <property type="evidence" value="ECO:0007669"/>
    <property type="project" value="UniProtKB-KW"/>
</dbReference>
<organism evidence="5 6">
    <name type="scientific">Xenorhabdus poinarii G6</name>
    <dbReference type="NCBI Taxonomy" id="1354304"/>
    <lineage>
        <taxon>Bacteria</taxon>
        <taxon>Pseudomonadati</taxon>
        <taxon>Pseudomonadota</taxon>
        <taxon>Gammaproteobacteria</taxon>
        <taxon>Enterobacterales</taxon>
        <taxon>Morganellaceae</taxon>
        <taxon>Xenorhabdus</taxon>
    </lineage>
</organism>
<dbReference type="SMART" id="SM00895">
    <property type="entry name" value="FCD"/>
    <property type="match status" value="1"/>
</dbReference>
<keyword evidence="6" id="KW-1185">Reference proteome</keyword>
<proteinExistence type="predicted"/>
<dbReference type="OrthoDB" id="9028214at2"/>
<dbReference type="EMBL" id="FO704551">
    <property type="protein sequence ID" value="CDG21825.1"/>
    <property type="molecule type" value="Genomic_DNA"/>
</dbReference>
<evidence type="ECO:0000256" key="1">
    <source>
        <dbReference type="ARBA" id="ARBA00023015"/>
    </source>
</evidence>
<dbReference type="SUPFAM" id="SSF48008">
    <property type="entry name" value="GntR ligand-binding domain-like"/>
    <property type="match status" value="1"/>
</dbReference>
<dbReference type="PRINTS" id="PR00035">
    <property type="entry name" value="HTHGNTR"/>
</dbReference>
<dbReference type="InterPro" id="IPR000524">
    <property type="entry name" value="Tscrpt_reg_HTH_GntR"/>
</dbReference>
<dbReference type="SMART" id="SM00345">
    <property type="entry name" value="HTH_GNTR"/>
    <property type="match status" value="1"/>
</dbReference>
<dbReference type="STRING" id="1354304.XPG1_2170"/>
<dbReference type="PANTHER" id="PTHR43537:SF21">
    <property type="entry name" value="GALACTONATE OPERON TRANSCRIPTIONAL REPRESSOR"/>
    <property type="match status" value="1"/>
</dbReference>